<evidence type="ECO:0000313" key="1">
    <source>
        <dbReference type="EMBL" id="KKM27418.1"/>
    </source>
</evidence>
<reference evidence="1" key="1">
    <citation type="journal article" date="2015" name="Nature">
        <title>Complex archaea that bridge the gap between prokaryotes and eukaryotes.</title>
        <authorList>
            <person name="Spang A."/>
            <person name="Saw J.H."/>
            <person name="Jorgensen S.L."/>
            <person name="Zaremba-Niedzwiedzka K."/>
            <person name="Martijn J."/>
            <person name="Lind A.E."/>
            <person name="van Eijk R."/>
            <person name="Schleper C."/>
            <person name="Guy L."/>
            <person name="Ettema T.J."/>
        </authorList>
    </citation>
    <scope>NUCLEOTIDE SEQUENCE</scope>
</reference>
<dbReference type="SUPFAM" id="SSF101386">
    <property type="entry name" value="all-alpha NTP pyrophosphatases"/>
    <property type="match status" value="1"/>
</dbReference>
<dbReference type="AlphaFoldDB" id="A0A0F9KZK8"/>
<accession>A0A0F9KZK8</accession>
<gene>
    <name evidence="1" type="ORF">LCGC14_1574920</name>
</gene>
<proteinExistence type="predicted"/>
<protein>
    <submittedName>
        <fullName evidence="1">Uncharacterized protein</fullName>
    </submittedName>
</protein>
<dbReference type="EMBL" id="LAZR01012325">
    <property type="protein sequence ID" value="KKM27418.1"/>
    <property type="molecule type" value="Genomic_DNA"/>
</dbReference>
<name>A0A0F9KZK8_9ZZZZ</name>
<organism evidence="1">
    <name type="scientific">marine sediment metagenome</name>
    <dbReference type="NCBI Taxonomy" id="412755"/>
    <lineage>
        <taxon>unclassified sequences</taxon>
        <taxon>metagenomes</taxon>
        <taxon>ecological metagenomes</taxon>
    </lineage>
</organism>
<comment type="caution">
    <text evidence="1">The sequence shown here is derived from an EMBL/GenBank/DDBJ whole genome shotgun (WGS) entry which is preliminary data.</text>
</comment>
<sequence length="102" mass="11451">MDISKEVTRMSLLAYGEEDPIKIAGIICYESGDVLRDMVRIKDYPDIGSLYLSQAKVSLGDVLAMSQLLCNMLGFEFQSVYEQGCERAIERCKEKLEGLDGF</sequence>